<keyword evidence="2" id="KW-0812">Transmembrane</keyword>
<proteinExistence type="predicted"/>
<feature type="domain" description="HTH cro/C1-type" evidence="3">
    <location>
        <begin position="7"/>
        <end position="61"/>
    </location>
</feature>
<evidence type="ECO:0000256" key="1">
    <source>
        <dbReference type="ARBA" id="ARBA00023125"/>
    </source>
</evidence>
<reference evidence="4" key="1">
    <citation type="submission" date="2020-09" db="EMBL/GenBank/DDBJ databases">
        <title>New species isolated from human feces.</title>
        <authorList>
            <person name="Kitahara M."/>
            <person name="Shigeno Y."/>
            <person name="Shime M."/>
            <person name="Matsumoto Y."/>
            <person name="Nakamura S."/>
            <person name="Motooka D."/>
            <person name="Fukuoka S."/>
            <person name="Nishikawa H."/>
            <person name="Benno Y."/>
        </authorList>
    </citation>
    <scope>NUCLEOTIDE SEQUENCE</scope>
    <source>
        <strain evidence="4">MM35</strain>
    </source>
</reference>
<keyword evidence="5" id="KW-1185">Reference proteome</keyword>
<evidence type="ECO:0000313" key="5">
    <source>
        <dbReference type="Proteomes" id="UP000681343"/>
    </source>
</evidence>
<sequence length="146" mass="16513">MSIGNQISAIRNEQQLTQEQFGELFHVTRQTVSNWENEKSYPDLQILIAMSNQFNVSLDTLLKGDSKMVEAIDKERVLGKIKHEKSLVGFFTSAGTGLVASCFLSSASTIRTVVMIVGFAMIGIGWYKRAKSDKEVFKYMEEHRQE</sequence>
<dbReference type="InterPro" id="IPR010982">
    <property type="entry name" value="Lambda_DNA-bd_dom_sf"/>
</dbReference>
<evidence type="ECO:0000256" key="2">
    <source>
        <dbReference type="SAM" id="Phobius"/>
    </source>
</evidence>
<gene>
    <name evidence="4" type="ORF">MM35RIKEN_09550</name>
</gene>
<organism evidence="4 5">
    <name type="scientific">Vescimonas fastidiosa</name>
    <dbReference type="NCBI Taxonomy" id="2714353"/>
    <lineage>
        <taxon>Bacteria</taxon>
        <taxon>Bacillati</taxon>
        <taxon>Bacillota</taxon>
        <taxon>Clostridia</taxon>
        <taxon>Eubacteriales</taxon>
        <taxon>Oscillospiraceae</taxon>
        <taxon>Vescimonas</taxon>
    </lineage>
</organism>
<dbReference type="Gene3D" id="1.10.260.40">
    <property type="entry name" value="lambda repressor-like DNA-binding domains"/>
    <property type="match status" value="1"/>
</dbReference>
<protein>
    <recommendedName>
        <fullName evidence="3">HTH cro/C1-type domain-containing protein</fullName>
    </recommendedName>
</protein>
<dbReference type="PROSITE" id="PS50943">
    <property type="entry name" value="HTH_CROC1"/>
    <property type="match status" value="1"/>
</dbReference>
<dbReference type="PANTHER" id="PTHR46558:SF15">
    <property type="entry name" value="HELIX-TURN-HELIX DOMAIN PROTEIN"/>
    <property type="match status" value="1"/>
</dbReference>
<dbReference type="EMBL" id="AP023415">
    <property type="protein sequence ID" value="BCK78763.1"/>
    <property type="molecule type" value="Genomic_DNA"/>
</dbReference>
<dbReference type="PANTHER" id="PTHR46558">
    <property type="entry name" value="TRACRIPTIONAL REGULATORY PROTEIN-RELATED-RELATED"/>
    <property type="match status" value="1"/>
</dbReference>
<keyword evidence="2" id="KW-0472">Membrane</keyword>
<dbReference type="GO" id="GO:0003677">
    <property type="term" value="F:DNA binding"/>
    <property type="evidence" value="ECO:0007669"/>
    <property type="project" value="UniProtKB-KW"/>
</dbReference>
<dbReference type="InterPro" id="IPR001387">
    <property type="entry name" value="Cro/C1-type_HTH"/>
</dbReference>
<dbReference type="CDD" id="cd00093">
    <property type="entry name" value="HTH_XRE"/>
    <property type="match status" value="1"/>
</dbReference>
<feature type="transmembrane region" description="Helical" evidence="2">
    <location>
        <begin position="113"/>
        <end position="130"/>
    </location>
</feature>
<dbReference type="KEGG" id="vfa:MM35RIKEN_09550"/>
<dbReference type="Proteomes" id="UP000681343">
    <property type="component" value="Chromosome"/>
</dbReference>
<accession>A0A810Q1X6</accession>
<name>A0A810Q1X6_9FIRM</name>
<dbReference type="SMART" id="SM00530">
    <property type="entry name" value="HTH_XRE"/>
    <property type="match status" value="1"/>
</dbReference>
<dbReference type="SUPFAM" id="SSF47413">
    <property type="entry name" value="lambda repressor-like DNA-binding domains"/>
    <property type="match status" value="1"/>
</dbReference>
<dbReference type="AlphaFoldDB" id="A0A810Q1X6"/>
<evidence type="ECO:0000313" key="4">
    <source>
        <dbReference type="EMBL" id="BCK78763.1"/>
    </source>
</evidence>
<keyword evidence="1" id="KW-0238">DNA-binding</keyword>
<evidence type="ECO:0000259" key="3">
    <source>
        <dbReference type="PROSITE" id="PS50943"/>
    </source>
</evidence>
<keyword evidence="2" id="KW-1133">Transmembrane helix</keyword>
<feature type="transmembrane region" description="Helical" evidence="2">
    <location>
        <begin position="86"/>
        <end position="107"/>
    </location>
</feature>
<dbReference type="Pfam" id="PF01381">
    <property type="entry name" value="HTH_3"/>
    <property type="match status" value="1"/>
</dbReference>